<dbReference type="GO" id="GO:0008153">
    <property type="term" value="P:4-aminobenzoate biosynthetic process"/>
    <property type="evidence" value="ECO:0007669"/>
    <property type="project" value="TreeGrafter"/>
</dbReference>
<dbReference type="GO" id="GO:0005737">
    <property type="term" value="C:cytoplasm"/>
    <property type="evidence" value="ECO:0007669"/>
    <property type="project" value="TreeGrafter"/>
</dbReference>
<evidence type="ECO:0000313" key="13">
    <source>
        <dbReference type="EMBL" id="KIY67205.1"/>
    </source>
</evidence>
<dbReference type="InterPro" id="IPR015890">
    <property type="entry name" value="Chorismate_C"/>
</dbReference>
<keyword evidence="5" id="KW-0808">Transferase</keyword>
<dbReference type="Proteomes" id="UP000054007">
    <property type="component" value="Unassembled WGS sequence"/>
</dbReference>
<proteinExistence type="inferred from homology"/>
<dbReference type="PRINTS" id="PR00096">
    <property type="entry name" value="GATASE"/>
</dbReference>
<name>A0A0D7BAH0_9AGAR</name>
<dbReference type="Pfam" id="PF00117">
    <property type="entry name" value="GATase"/>
    <property type="match status" value="1"/>
</dbReference>
<dbReference type="InterPro" id="IPR006221">
    <property type="entry name" value="TrpG/PapA_dom"/>
</dbReference>
<comment type="similarity">
    <text evidence="3">In the C-terminal section; belongs to the anthranilate synthase component I family.</text>
</comment>
<evidence type="ECO:0000256" key="5">
    <source>
        <dbReference type="ARBA" id="ARBA00022679"/>
    </source>
</evidence>
<dbReference type="PANTHER" id="PTHR11236">
    <property type="entry name" value="AMINOBENZOATE/ANTHRANILATE SYNTHASE"/>
    <property type="match status" value="1"/>
</dbReference>
<organism evidence="13 14">
    <name type="scientific">Cylindrobasidium torrendii FP15055 ss-10</name>
    <dbReference type="NCBI Taxonomy" id="1314674"/>
    <lineage>
        <taxon>Eukaryota</taxon>
        <taxon>Fungi</taxon>
        <taxon>Dikarya</taxon>
        <taxon>Basidiomycota</taxon>
        <taxon>Agaricomycotina</taxon>
        <taxon>Agaricomycetes</taxon>
        <taxon>Agaricomycetidae</taxon>
        <taxon>Agaricales</taxon>
        <taxon>Marasmiineae</taxon>
        <taxon>Physalacriaceae</taxon>
        <taxon>Cylindrobasidium</taxon>
    </lineage>
</organism>
<feature type="domain" description="Chorismate-utilising enzyme C-terminal" evidence="11">
    <location>
        <begin position="455"/>
        <end position="721"/>
    </location>
</feature>
<dbReference type="EC" id="2.6.1.85" evidence="4"/>
<comment type="catalytic activity">
    <reaction evidence="1">
        <text>chorismate + L-glutamine = 4-amino-4-deoxychorismate + L-glutamate</text>
        <dbReference type="Rhea" id="RHEA:11672"/>
        <dbReference type="ChEBI" id="CHEBI:29748"/>
        <dbReference type="ChEBI" id="CHEBI:29985"/>
        <dbReference type="ChEBI" id="CHEBI:58359"/>
        <dbReference type="ChEBI" id="CHEBI:58406"/>
        <dbReference type="EC" id="2.6.1.85"/>
    </reaction>
</comment>
<evidence type="ECO:0000259" key="12">
    <source>
        <dbReference type="Pfam" id="PF04715"/>
    </source>
</evidence>
<dbReference type="InterPro" id="IPR006805">
    <property type="entry name" value="Anth_synth_I_N"/>
</dbReference>
<dbReference type="OrthoDB" id="64220at2759"/>
<evidence type="ECO:0000313" key="14">
    <source>
        <dbReference type="Proteomes" id="UP000054007"/>
    </source>
</evidence>
<dbReference type="InterPro" id="IPR019999">
    <property type="entry name" value="Anth_synth_I-like"/>
</dbReference>
<dbReference type="GO" id="GO:0000162">
    <property type="term" value="P:L-tryptophan biosynthetic process"/>
    <property type="evidence" value="ECO:0007669"/>
    <property type="project" value="TreeGrafter"/>
</dbReference>
<evidence type="ECO:0000256" key="4">
    <source>
        <dbReference type="ARBA" id="ARBA00013139"/>
    </source>
</evidence>
<dbReference type="Gene3D" id="3.60.120.10">
    <property type="entry name" value="Anthranilate synthase"/>
    <property type="match status" value="1"/>
</dbReference>
<evidence type="ECO:0000256" key="6">
    <source>
        <dbReference type="ARBA" id="ARBA00022909"/>
    </source>
</evidence>
<evidence type="ECO:0000256" key="7">
    <source>
        <dbReference type="ARBA" id="ARBA00022962"/>
    </source>
</evidence>
<comment type="pathway">
    <text evidence="2">Cofactor biosynthesis; tetrahydrofolate biosynthesis; 4-aminobenzoate from chorismate: step 1/2.</text>
</comment>
<evidence type="ECO:0000259" key="10">
    <source>
        <dbReference type="Pfam" id="PF00117"/>
    </source>
</evidence>
<evidence type="ECO:0000256" key="9">
    <source>
        <dbReference type="ARBA" id="ARBA00031904"/>
    </source>
</evidence>
<dbReference type="InterPro" id="IPR010117">
    <property type="entry name" value="PabB_fungal"/>
</dbReference>
<dbReference type="PRINTS" id="PR00097">
    <property type="entry name" value="ANTSNTHASEII"/>
</dbReference>
<dbReference type="InterPro" id="IPR029062">
    <property type="entry name" value="Class_I_gatase-like"/>
</dbReference>
<dbReference type="GO" id="GO:0046654">
    <property type="term" value="P:tetrahydrofolate biosynthetic process"/>
    <property type="evidence" value="ECO:0007669"/>
    <property type="project" value="UniProtKB-UniPathway"/>
</dbReference>
<keyword evidence="6" id="KW-0289">Folate biosynthesis</keyword>
<keyword evidence="7" id="KW-0315">Glutamine amidotransferase</keyword>
<dbReference type="PROSITE" id="PS51273">
    <property type="entry name" value="GATASE_TYPE_1"/>
    <property type="match status" value="1"/>
</dbReference>
<dbReference type="GO" id="GO:0046820">
    <property type="term" value="F:4-amino-4-deoxychorismate synthase activity"/>
    <property type="evidence" value="ECO:0007669"/>
    <property type="project" value="UniProtKB-EC"/>
</dbReference>
<dbReference type="GO" id="GO:0046656">
    <property type="term" value="P:folic acid biosynthetic process"/>
    <property type="evidence" value="ECO:0007669"/>
    <property type="project" value="UniProtKB-KW"/>
</dbReference>
<dbReference type="Pfam" id="PF04715">
    <property type="entry name" value="Anth_synt_I_N"/>
    <property type="match status" value="1"/>
</dbReference>
<keyword evidence="14" id="KW-1185">Reference proteome</keyword>
<dbReference type="InterPro" id="IPR017926">
    <property type="entry name" value="GATASE"/>
</dbReference>
<dbReference type="NCBIfam" id="TIGR01823">
    <property type="entry name" value="PabB-fungal"/>
    <property type="match status" value="1"/>
</dbReference>
<dbReference type="PANTHER" id="PTHR11236:SF18">
    <property type="entry name" value="AMINODEOXYCHORISMATE SYNTHASE"/>
    <property type="match status" value="1"/>
</dbReference>
<dbReference type="InterPro" id="IPR005801">
    <property type="entry name" value="ADC_synthase"/>
</dbReference>
<dbReference type="Gene3D" id="3.40.50.880">
    <property type="match status" value="1"/>
</dbReference>
<dbReference type="SUPFAM" id="SSF56322">
    <property type="entry name" value="ADC synthase"/>
    <property type="match status" value="1"/>
</dbReference>
<dbReference type="NCBIfam" id="TIGR00566">
    <property type="entry name" value="trpG_papA"/>
    <property type="match status" value="1"/>
</dbReference>
<protein>
    <recommendedName>
        <fullName evidence="4">aminodeoxychorismate synthase</fullName>
        <ecNumber evidence="4">2.6.1.85</ecNumber>
    </recommendedName>
    <alternativeName>
        <fullName evidence="8">Para-aminobenzoate synthase</fullName>
    </alternativeName>
    <alternativeName>
        <fullName evidence="9">p-aminobenzoic acid synthase</fullName>
    </alternativeName>
</protein>
<evidence type="ECO:0000256" key="1">
    <source>
        <dbReference type="ARBA" id="ARBA00001000"/>
    </source>
</evidence>
<evidence type="ECO:0000259" key="11">
    <source>
        <dbReference type="Pfam" id="PF00425"/>
    </source>
</evidence>
<reference evidence="13 14" key="1">
    <citation type="journal article" date="2015" name="Fungal Genet. Biol.">
        <title>Evolution of novel wood decay mechanisms in Agaricales revealed by the genome sequences of Fistulina hepatica and Cylindrobasidium torrendii.</title>
        <authorList>
            <person name="Floudas D."/>
            <person name="Held B.W."/>
            <person name="Riley R."/>
            <person name="Nagy L.G."/>
            <person name="Koehler G."/>
            <person name="Ransdell A.S."/>
            <person name="Younus H."/>
            <person name="Chow J."/>
            <person name="Chiniquy J."/>
            <person name="Lipzen A."/>
            <person name="Tritt A."/>
            <person name="Sun H."/>
            <person name="Haridas S."/>
            <person name="LaButti K."/>
            <person name="Ohm R.A."/>
            <person name="Kues U."/>
            <person name="Blanchette R.A."/>
            <person name="Grigoriev I.V."/>
            <person name="Minto R.E."/>
            <person name="Hibbett D.S."/>
        </authorList>
    </citation>
    <scope>NUCLEOTIDE SEQUENCE [LARGE SCALE GENOMIC DNA]</scope>
    <source>
        <strain evidence="13 14">FP15055 ss-10</strain>
    </source>
</reference>
<dbReference type="Pfam" id="PF00425">
    <property type="entry name" value="Chorismate_bind"/>
    <property type="match status" value="1"/>
</dbReference>
<dbReference type="EMBL" id="KN880532">
    <property type="protein sequence ID" value="KIY67205.1"/>
    <property type="molecule type" value="Genomic_DNA"/>
</dbReference>
<evidence type="ECO:0000256" key="8">
    <source>
        <dbReference type="ARBA" id="ARBA00031329"/>
    </source>
</evidence>
<feature type="domain" description="Anthranilate synthase component I N-terminal" evidence="12">
    <location>
        <begin position="281"/>
        <end position="410"/>
    </location>
</feature>
<dbReference type="CDD" id="cd01743">
    <property type="entry name" value="GATase1_Anthranilate_Synthase"/>
    <property type="match status" value="1"/>
</dbReference>
<dbReference type="AlphaFoldDB" id="A0A0D7BAH0"/>
<dbReference type="STRING" id="1314674.A0A0D7BAH0"/>
<dbReference type="SUPFAM" id="SSF52317">
    <property type="entry name" value="Class I glutamine amidotransferase-like"/>
    <property type="match status" value="1"/>
</dbReference>
<evidence type="ECO:0000256" key="3">
    <source>
        <dbReference type="ARBA" id="ARBA00005970"/>
    </source>
</evidence>
<sequence>MTLDAPRVLLIDSYDSFTFNLAALVKRAIPSCLIHIVKNDELDIGQLRPLLKYFAAIIVGPGPGSPELAKDVGVLPDLWKLPDADVLPIFGVCLGLQSLALAFYGSIHRLPIVKHGQISEVHHDGTSLFSGVGAVEAVRYHSLHAILPANGPLQPLAWAHDKEQNGNILMAVAHDYLPFSAVQYHPESVRTNGGGIEVLANFWDAATIWSKKRGRYQVPWTNIARDSFTSPWPAFDSSIPHTTPKTRGAYVVRTRTLHLPSVSIEAICEMLGAQDDDLPFAALDSAAHPGRFSVVGCPTPSSPQFTHFVGEDCVYVTRSKTRSQQNLHGKDVWAWLSTFMADKKAEGGIETVPFWAGLLGMLSYEIGLGRLGVTPLSARIASRKHPHPDVNLIFVERSIVVDHLTGTVYVQSIVPNDDSWLQDTEMSLVQLSSWPSTCGLAMPAGAATHVELPDKSHYISGIRQCMDYLASGDSYELCYTAHTRVHTPPVSSWSRYKALRASNPAPHGAFVRLAPTTFCSSSPERFLSYSRPPQSLCQLRPIKGTVRKGPGMDRAAAEQALAHNPKEVAENLMIVDLIRHDLHSVLGQDVEVKKFCGIEEYKTVWQMTSVIEGRPVGGNEDDQLGWKVLQATLPPGSMTGAPKKRSVELLQQLENTDRSMYSGVFGYWCVGGSGDWAVTIRSCFKHDAESTPDSEDWVIGAGGAITALSDPESEWDEMLLKLGSVLRIFQH</sequence>
<feature type="domain" description="Glutamine amidotransferase" evidence="10">
    <location>
        <begin position="9"/>
        <end position="202"/>
    </location>
</feature>
<gene>
    <name evidence="13" type="ORF">CYLTODRAFT_422758</name>
</gene>
<dbReference type="UniPathway" id="UPA00077">
    <property type="reaction ID" value="UER00149"/>
</dbReference>
<evidence type="ECO:0000256" key="2">
    <source>
        <dbReference type="ARBA" id="ARBA00005009"/>
    </source>
</evidence>
<accession>A0A0D7BAH0</accession>